<dbReference type="Proteomes" id="UP000016638">
    <property type="component" value="Unassembled WGS sequence"/>
</dbReference>
<dbReference type="STRING" id="1125712.HMPREF1316_1547"/>
<gene>
    <name evidence="1" type="ORF">HMPREF1316_1547</name>
</gene>
<protein>
    <submittedName>
        <fullName evidence="1">Uncharacterized protein</fullName>
    </submittedName>
</protein>
<reference evidence="1 2" key="1">
    <citation type="submission" date="2013-08" db="EMBL/GenBank/DDBJ databases">
        <authorList>
            <person name="Durkin A.S."/>
            <person name="Haft D.R."/>
            <person name="McCorrison J."/>
            <person name="Torralba M."/>
            <person name="Gillis M."/>
            <person name="Haft D.H."/>
            <person name="Methe B."/>
            <person name="Sutton G."/>
            <person name="Nelson K.E."/>
        </authorList>
    </citation>
    <scope>NUCLEOTIDE SEQUENCE [LARGE SCALE GENOMIC DNA]</scope>
    <source>
        <strain evidence="1 2">F0195</strain>
    </source>
</reference>
<organism evidence="1 2">
    <name type="scientific">Olsenella profusa F0195</name>
    <dbReference type="NCBI Taxonomy" id="1125712"/>
    <lineage>
        <taxon>Bacteria</taxon>
        <taxon>Bacillati</taxon>
        <taxon>Actinomycetota</taxon>
        <taxon>Coriobacteriia</taxon>
        <taxon>Coriobacteriales</taxon>
        <taxon>Atopobiaceae</taxon>
        <taxon>Olsenella</taxon>
    </lineage>
</organism>
<dbReference type="EMBL" id="AWEZ01000020">
    <property type="protein sequence ID" value="ERL09776.1"/>
    <property type="molecule type" value="Genomic_DNA"/>
</dbReference>
<keyword evidence="2" id="KW-1185">Reference proteome</keyword>
<comment type="caution">
    <text evidence="1">The sequence shown here is derived from an EMBL/GenBank/DDBJ whole genome shotgun (WGS) entry which is preliminary data.</text>
</comment>
<dbReference type="RefSeq" id="WP_021725404.1">
    <property type="nucleotide sequence ID" value="NZ_AWEZ01000020.1"/>
</dbReference>
<accession>U2VB31</accession>
<evidence type="ECO:0000313" key="1">
    <source>
        <dbReference type="EMBL" id="ERL09776.1"/>
    </source>
</evidence>
<sequence length="131" mass="15076">MDAQSKYRIVADVISLCDENDRLREQARAIEAAEREQREVTATASLSVTEAYFIEAGKRAAVKKCIDGYWSNPEYDEDTDTYQSFDGWCDRQIKRDKIPDCMSLTAFRDACDAQLREVYDEKLAEAIKENE</sequence>
<name>U2VB31_9ACTN</name>
<proteinExistence type="predicted"/>
<dbReference type="PATRIC" id="fig|1125712.3.peg.609"/>
<evidence type="ECO:0000313" key="2">
    <source>
        <dbReference type="Proteomes" id="UP000016638"/>
    </source>
</evidence>
<dbReference type="AlphaFoldDB" id="U2VB31"/>